<dbReference type="PANTHER" id="PTHR10695:SF46">
    <property type="entry name" value="BIFUNCTIONAL COENZYME A SYNTHASE-RELATED"/>
    <property type="match status" value="1"/>
</dbReference>
<proteinExistence type="inferred from homology"/>
<keyword evidence="3" id="KW-0808">Transferase</keyword>
<dbReference type="HAMAP" id="MF_00376">
    <property type="entry name" value="Dephospho_CoA_kinase"/>
    <property type="match status" value="1"/>
</dbReference>
<organism evidence="5 6">
    <name type="scientific">Schaalia odontolytica</name>
    <dbReference type="NCBI Taxonomy" id="1660"/>
    <lineage>
        <taxon>Bacteria</taxon>
        <taxon>Bacillati</taxon>
        <taxon>Actinomycetota</taxon>
        <taxon>Actinomycetes</taxon>
        <taxon>Actinomycetales</taxon>
        <taxon>Actinomycetaceae</taxon>
        <taxon>Schaalia</taxon>
    </lineage>
</organism>
<comment type="caution">
    <text evidence="5">The sequence shown here is derived from an EMBL/GenBank/DDBJ whole genome shotgun (WGS) entry which is preliminary data.</text>
</comment>
<dbReference type="UniPathway" id="UPA00241">
    <property type="reaction ID" value="UER00356"/>
</dbReference>
<keyword evidence="2 3" id="KW-0067">ATP-binding</keyword>
<dbReference type="NCBIfam" id="TIGR00152">
    <property type="entry name" value="dephospho-CoA kinase"/>
    <property type="match status" value="1"/>
</dbReference>
<comment type="subcellular location">
    <subcellularLocation>
        <location evidence="3">Cytoplasm</location>
    </subcellularLocation>
</comment>
<evidence type="ECO:0000313" key="5">
    <source>
        <dbReference type="EMBL" id="KSW10679.1"/>
    </source>
</evidence>
<dbReference type="GO" id="GO:0015937">
    <property type="term" value="P:coenzyme A biosynthetic process"/>
    <property type="evidence" value="ECO:0007669"/>
    <property type="project" value="UniProtKB-UniRule"/>
</dbReference>
<dbReference type="Gene3D" id="3.40.50.300">
    <property type="entry name" value="P-loop containing nucleotide triphosphate hydrolases"/>
    <property type="match status" value="1"/>
</dbReference>
<name>A0A0V8RRD2_9ACTO</name>
<gene>
    <name evidence="3" type="primary">coaE</name>
    <name evidence="5" type="ORF">APY09_08035</name>
</gene>
<evidence type="ECO:0000313" key="6">
    <source>
        <dbReference type="Proteomes" id="UP000054686"/>
    </source>
</evidence>
<dbReference type="EC" id="2.7.1.24" evidence="3 4"/>
<evidence type="ECO:0000256" key="1">
    <source>
        <dbReference type="ARBA" id="ARBA00022741"/>
    </source>
</evidence>
<comment type="pathway">
    <text evidence="3">Cofactor biosynthesis; coenzyme A biosynthesis; CoA from (R)-pantothenate: step 5/5.</text>
</comment>
<reference evidence="5 6" key="1">
    <citation type="submission" date="2015-10" db="EMBL/GenBank/DDBJ databases">
        <title>Draft Genome of Actinomyces odontolyticus subsp. actinosynbacter strain XH001.</title>
        <authorList>
            <person name="Mclean J.S."/>
            <person name="He X."/>
        </authorList>
    </citation>
    <scope>NUCLEOTIDE SEQUENCE [LARGE SCALE GENOMIC DNA]</scope>
    <source>
        <strain evidence="5 6">XH001</strain>
    </source>
</reference>
<dbReference type="CDD" id="cd02022">
    <property type="entry name" value="DPCK"/>
    <property type="match status" value="1"/>
</dbReference>
<dbReference type="Proteomes" id="UP000054686">
    <property type="component" value="Unassembled WGS sequence"/>
</dbReference>
<dbReference type="Pfam" id="PF01121">
    <property type="entry name" value="CoaE"/>
    <property type="match status" value="1"/>
</dbReference>
<dbReference type="OrthoDB" id="9812943at2"/>
<dbReference type="InterPro" id="IPR027417">
    <property type="entry name" value="P-loop_NTPase"/>
</dbReference>
<evidence type="ECO:0000256" key="4">
    <source>
        <dbReference type="NCBIfam" id="TIGR00152"/>
    </source>
</evidence>
<dbReference type="PROSITE" id="PS51219">
    <property type="entry name" value="DPCK"/>
    <property type="match status" value="1"/>
</dbReference>
<keyword evidence="3" id="KW-0173">Coenzyme A biosynthesis</keyword>
<dbReference type="GO" id="GO:0004140">
    <property type="term" value="F:dephospho-CoA kinase activity"/>
    <property type="evidence" value="ECO:0007669"/>
    <property type="project" value="UniProtKB-UniRule"/>
</dbReference>
<dbReference type="PANTHER" id="PTHR10695">
    <property type="entry name" value="DEPHOSPHO-COA KINASE-RELATED"/>
    <property type="match status" value="1"/>
</dbReference>
<feature type="binding site" evidence="3">
    <location>
        <begin position="20"/>
        <end position="25"/>
    </location>
    <ligand>
        <name>ATP</name>
        <dbReference type="ChEBI" id="CHEBI:30616"/>
    </ligand>
</feature>
<evidence type="ECO:0000256" key="2">
    <source>
        <dbReference type="ARBA" id="ARBA00022840"/>
    </source>
</evidence>
<dbReference type="EMBL" id="LLVT01000003">
    <property type="protein sequence ID" value="KSW10679.1"/>
    <property type="molecule type" value="Genomic_DNA"/>
</dbReference>
<evidence type="ECO:0000256" key="3">
    <source>
        <dbReference type="HAMAP-Rule" id="MF_00376"/>
    </source>
</evidence>
<keyword evidence="1 3" id="KW-0547">Nucleotide-binding</keyword>
<protein>
    <recommendedName>
        <fullName evidence="3 4">Dephospho-CoA kinase</fullName>
        <ecNumber evidence="3 4">2.7.1.24</ecNumber>
    </recommendedName>
    <alternativeName>
        <fullName evidence="3">Dephosphocoenzyme A kinase</fullName>
    </alternativeName>
</protein>
<dbReference type="InterPro" id="IPR001977">
    <property type="entry name" value="Depp_CoAkinase"/>
</dbReference>
<comment type="similarity">
    <text evidence="3">Belongs to the CoaE family.</text>
</comment>
<accession>A0A0V8RRD2</accession>
<dbReference type="GO" id="GO:0005524">
    <property type="term" value="F:ATP binding"/>
    <property type="evidence" value="ECO:0007669"/>
    <property type="project" value="UniProtKB-UniRule"/>
</dbReference>
<comment type="catalytic activity">
    <reaction evidence="3">
        <text>3'-dephospho-CoA + ATP = ADP + CoA + H(+)</text>
        <dbReference type="Rhea" id="RHEA:18245"/>
        <dbReference type="ChEBI" id="CHEBI:15378"/>
        <dbReference type="ChEBI" id="CHEBI:30616"/>
        <dbReference type="ChEBI" id="CHEBI:57287"/>
        <dbReference type="ChEBI" id="CHEBI:57328"/>
        <dbReference type="ChEBI" id="CHEBI:456216"/>
        <dbReference type="EC" id="2.7.1.24"/>
    </reaction>
</comment>
<sequence>MGAPHTQGPRRIIAVSGGIGSGKTAVTRVFASRGAVTADADAIARQILEPGEPALSEVARAFGGDLLKEDGSLDRALLASRVFGGEGASERVARLNAITHPLIEARAWSILRGAPEGSLAVYDIPLLIEGDHADRFDAVVIVDAPIEERVKRLAGRGVAPEDARARIRAQASSEERRAIATIWIDNEGSSDDLEAVARLVYERWLTPDAPVTD</sequence>
<dbReference type="AlphaFoldDB" id="A0A0V8RRD2"/>
<dbReference type="SUPFAM" id="SSF52540">
    <property type="entry name" value="P-loop containing nucleoside triphosphate hydrolases"/>
    <property type="match status" value="1"/>
</dbReference>
<comment type="function">
    <text evidence="3">Catalyzes the phosphorylation of the 3'-hydroxyl group of dephosphocoenzyme A to form coenzyme A.</text>
</comment>
<keyword evidence="3" id="KW-0963">Cytoplasm</keyword>
<dbReference type="GO" id="GO:0005737">
    <property type="term" value="C:cytoplasm"/>
    <property type="evidence" value="ECO:0007669"/>
    <property type="project" value="UniProtKB-SubCell"/>
</dbReference>
<keyword evidence="3 5" id="KW-0418">Kinase</keyword>